<accession>A0A438HNP2</accession>
<evidence type="ECO:0000313" key="2">
    <source>
        <dbReference type="Proteomes" id="UP000288805"/>
    </source>
</evidence>
<evidence type="ECO:0000313" key="1">
    <source>
        <dbReference type="EMBL" id="RVW86063.1"/>
    </source>
</evidence>
<proteinExistence type="predicted"/>
<protein>
    <submittedName>
        <fullName evidence="1">Uncharacterized protein</fullName>
    </submittedName>
</protein>
<reference evidence="1 2" key="1">
    <citation type="journal article" date="2018" name="PLoS Genet.">
        <title>Population sequencing reveals clonal diversity and ancestral inbreeding in the grapevine cultivar Chardonnay.</title>
        <authorList>
            <person name="Roach M.J."/>
            <person name="Johnson D.L."/>
            <person name="Bohlmann J."/>
            <person name="van Vuuren H.J."/>
            <person name="Jones S.J."/>
            <person name="Pretorius I.S."/>
            <person name="Schmidt S.A."/>
            <person name="Borneman A.R."/>
        </authorList>
    </citation>
    <scope>NUCLEOTIDE SEQUENCE [LARGE SCALE GENOMIC DNA]</scope>
    <source>
        <strain evidence="2">cv. Chardonnay</strain>
        <tissue evidence="1">Leaf</tissue>
    </source>
</reference>
<sequence>MIRCRLHHHHHLIRRHHKPRLTYYTYTSGSLPAKFRMPDIERYMGIGCSHIHLRLYSTVMRAMALYDVEDGISRGLWSDSSLVDAKGKKLVGRQRSYVTGTPQPYDQTYPFPTLVQPRYVVPGTERPPVPYLALVQPCYAAQITERPPALYPGPRAPQASASFAMRTPRQFSQLGMSLSQTLQKLTDAGLLRFLAPRPFPQPIPPQFRMDLHYAYYQGPGHVTAHTSHVVPPPTDGIHFMNFTKLDDRIHMLSWDDFELELIVVDESYEVDGVISDPQTSSPFRLASSSICLSRQWLFPKRLTATTVALDFELSNFEPYSQTVRAYDNTRREVLGIPTSFNLLLGRPWIHRARTIPDSLHQKVKFIHEGKVITIQSTRDTYSTSELVLEISYGDDDLFFTSFTFDEIQTVEIEQFCRDHVVFAFDEHGSTVVLDMMRSMSFLPSLGLGHRQHGSREFIAAVDHDTRFDLGFVPTEVDHFYARRDS</sequence>
<dbReference type="Proteomes" id="UP000288805">
    <property type="component" value="Unassembled WGS sequence"/>
</dbReference>
<name>A0A438HNP2_VITVI</name>
<comment type="caution">
    <text evidence="1">The sequence shown here is derived from an EMBL/GenBank/DDBJ whole genome shotgun (WGS) entry which is preliminary data.</text>
</comment>
<gene>
    <name evidence="1" type="ORF">CK203_037971</name>
</gene>
<dbReference type="AlphaFoldDB" id="A0A438HNP2"/>
<organism evidence="1 2">
    <name type="scientific">Vitis vinifera</name>
    <name type="common">Grape</name>
    <dbReference type="NCBI Taxonomy" id="29760"/>
    <lineage>
        <taxon>Eukaryota</taxon>
        <taxon>Viridiplantae</taxon>
        <taxon>Streptophyta</taxon>
        <taxon>Embryophyta</taxon>
        <taxon>Tracheophyta</taxon>
        <taxon>Spermatophyta</taxon>
        <taxon>Magnoliopsida</taxon>
        <taxon>eudicotyledons</taxon>
        <taxon>Gunneridae</taxon>
        <taxon>Pentapetalae</taxon>
        <taxon>rosids</taxon>
        <taxon>Vitales</taxon>
        <taxon>Vitaceae</taxon>
        <taxon>Viteae</taxon>
        <taxon>Vitis</taxon>
    </lineage>
</organism>
<dbReference type="EMBL" id="QGNW01000197">
    <property type="protein sequence ID" value="RVW86063.1"/>
    <property type="molecule type" value="Genomic_DNA"/>
</dbReference>